<keyword evidence="1" id="KW-0472">Membrane</keyword>
<keyword evidence="1" id="KW-1133">Transmembrane helix</keyword>
<sequence>MEFKLFDSSSNSQVINELAQQTNSIGFIILSAFSGLVGLLLMIAAIYTGIKIVYSSGEKRKSNIIHLIIILVIFVVIVIIFAIGVNFAVDITTRAASNSGQISSSIN</sequence>
<keyword evidence="1" id="KW-0812">Transmembrane</keyword>
<evidence type="ECO:0000313" key="2">
    <source>
        <dbReference type="EMBL" id="WGI36292.1"/>
    </source>
</evidence>
<dbReference type="Proteomes" id="UP001179842">
    <property type="component" value="Chromosome"/>
</dbReference>
<gene>
    <name evidence="2" type="ORF">QEG99_02320</name>
</gene>
<accession>A0ABY8LSQ0</accession>
<evidence type="ECO:0000313" key="3">
    <source>
        <dbReference type="Proteomes" id="UP001179842"/>
    </source>
</evidence>
<reference evidence="2" key="1">
    <citation type="submission" date="2023-04" db="EMBL/GenBank/DDBJ databases">
        <title>Completed genome of Mycoplasma lagogenitalium type strain 12MS.</title>
        <authorList>
            <person name="Spergser J."/>
        </authorList>
    </citation>
    <scope>NUCLEOTIDE SEQUENCE</scope>
    <source>
        <strain evidence="2">12MS</strain>
    </source>
</reference>
<protein>
    <submittedName>
        <fullName evidence="2">Uncharacterized protein</fullName>
    </submittedName>
</protein>
<dbReference type="RefSeq" id="WP_280101593.1">
    <property type="nucleotide sequence ID" value="NZ_CP122979.1"/>
</dbReference>
<dbReference type="EMBL" id="CP122979">
    <property type="protein sequence ID" value="WGI36292.1"/>
    <property type="molecule type" value="Genomic_DNA"/>
</dbReference>
<evidence type="ECO:0000256" key="1">
    <source>
        <dbReference type="SAM" id="Phobius"/>
    </source>
</evidence>
<dbReference type="NCBIfam" id="NF045849">
    <property type="entry name" value="ICE_MMCAP2_0565"/>
    <property type="match status" value="1"/>
</dbReference>
<feature type="transmembrane region" description="Helical" evidence="1">
    <location>
        <begin position="67"/>
        <end position="89"/>
    </location>
</feature>
<keyword evidence="3" id="KW-1185">Reference proteome</keyword>
<proteinExistence type="predicted"/>
<organism evidence="2 3">
    <name type="scientific">Mesomycoplasma lagogenitalium</name>
    <dbReference type="NCBI Taxonomy" id="171286"/>
    <lineage>
        <taxon>Bacteria</taxon>
        <taxon>Bacillati</taxon>
        <taxon>Mycoplasmatota</taxon>
        <taxon>Mycoplasmoidales</taxon>
        <taxon>Metamycoplasmataceae</taxon>
        <taxon>Mesomycoplasma</taxon>
    </lineage>
</organism>
<name>A0ABY8LSQ0_9BACT</name>
<feature type="transmembrane region" description="Helical" evidence="1">
    <location>
        <begin position="25"/>
        <end position="47"/>
    </location>
</feature>